<evidence type="ECO:0000313" key="2">
    <source>
        <dbReference type="Proteomes" id="UP000615455"/>
    </source>
</evidence>
<proteinExistence type="predicted"/>
<reference evidence="2" key="1">
    <citation type="journal article" date="2019" name="Int. J. Syst. Evol. Microbiol.">
        <title>The Global Catalogue of Microorganisms (GCM) 10K type strain sequencing project: providing services to taxonomists for standard genome sequencing and annotation.</title>
        <authorList>
            <consortium name="The Broad Institute Genomics Platform"/>
            <consortium name="The Broad Institute Genome Sequencing Center for Infectious Disease"/>
            <person name="Wu L."/>
            <person name="Ma J."/>
        </authorList>
    </citation>
    <scope>NUCLEOTIDE SEQUENCE [LARGE SCALE GENOMIC DNA]</scope>
    <source>
        <strain evidence="2">CGMCC 1.15043</strain>
    </source>
</reference>
<dbReference type="Proteomes" id="UP000615455">
    <property type="component" value="Unassembled WGS sequence"/>
</dbReference>
<sequence>MIVMQNDVWLIAAPTKAGENFMKQAKLLGLPYIAVTNNKLERLRFLELGVQQVIQVDTTEAGSSNLSDLPDYPVGKVIIFEESLPLCCRYIGLCRGWTSGPIYVITQSLNPRLVYKGLGADYVIYSKNGDVKFLLSAADE</sequence>
<name>A0ABQ1FGQ4_9BACL</name>
<comment type="caution">
    <text evidence="1">The sequence shown here is derived from an EMBL/GenBank/DDBJ whole genome shotgun (WGS) entry which is preliminary data.</text>
</comment>
<organism evidence="1 2">
    <name type="scientific">Paenibacillus marchantiophytorum</name>
    <dbReference type="NCBI Taxonomy" id="1619310"/>
    <lineage>
        <taxon>Bacteria</taxon>
        <taxon>Bacillati</taxon>
        <taxon>Bacillota</taxon>
        <taxon>Bacilli</taxon>
        <taxon>Bacillales</taxon>
        <taxon>Paenibacillaceae</taxon>
        <taxon>Paenibacillus</taxon>
    </lineage>
</organism>
<evidence type="ECO:0000313" key="1">
    <source>
        <dbReference type="EMBL" id="GGA12030.1"/>
    </source>
</evidence>
<gene>
    <name evidence="1" type="ORF">GCM10008018_66400</name>
</gene>
<dbReference type="EMBL" id="BMHE01000065">
    <property type="protein sequence ID" value="GGA12030.1"/>
    <property type="molecule type" value="Genomic_DNA"/>
</dbReference>
<keyword evidence="2" id="KW-1185">Reference proteome</keyword>
<protein>
    <submittedName>
        <fullName evidence="1">Uncharacterized protein</fullName>
    </submittedName>
</protein>
<accession>A0ABQ1FGQ4</accession>